<keyword evidence="1" id="KW-0472">Membrane</keyword>
<keyword evidence="1" id="KW-1133">Transmembrane helix</keyword>
<feature type="transmembrane region" description="Helical" evidence="1">
    <location>
        <begin position="175"/>
        <end position="193"/>
    </location>
</feature>
<reference evidence="2 3" key="1">
    <citation type="submission" date="2024-09" db="EMBL/GenBank/DDBJ databases">
        <authorList>
            <person name="Sun Q."/>
            <person name="Mori K."/>
        </authorList>
    </citation>
    <scope>NUCLEOTIDE SEQUENCE [LARGE SCALE GENOMIC DNA]</scope>
    <source>
        <strain evidence="2 3">JCM 4362</strain>
    </source>
</reference>
<keyword evidence="3" id="KW-1185">Reference proteome</keyword>
<feature type="transmembrane region" description="Helical" evidence="1">
    <location>
        <begin position="199"/>
        <end position="221"/>
    </location>
</feature>
<evidence type="ECO:0000256" key="1">
    <source>
        <dbReference type="SAM" id="Phobius"/>
    </source>
</evidence>
<evidence type="ECO:0008006" key="4">
    <source>
        <dbReference type="Google" id="ProtNLM"/>
    </source>
</evidence>
<dbReference type="SUPFAM" id="SSF55961">
    <property type="entry name" value="Bet v1-like"/>
    <property type="match status" value="1"/>
</dbReference>
<evidence type="ECO:0000313" key="2">
    <source>
        <dbReference type="EMBL" id="MFB9521569.1"/>
    </source>
</evidence>
<name>A0ABV5PEC9_STRCM</name>
<protein>
    <recommendedName>
        <fullName evidence="4">Membrane protein YndG</fullName>
    </recommendedName>
</protein>
<dbReference type="RefSeq" id="WP_345228357.1">
    <property type="nucleotide sequence ID" value="NZ_BAAAXE010000015.1"/>
</dbReference>
<comment type="caution">
    <text evidence="2">The sequence shown here is derived from an EMBL/GenBank/DDBJ whole genome shotgun (WGS) entry which is preliminary data.</text>
</comment>
<dbReference type="EMBL" id="JBHMCR010000009">
    <property type="protein sequence ID" value="MFB9521569.1"/>
    <property type="molecule type" value="Genomic_DNA"/>
</dbReference>
<accession>A0ABV5PEC9</accession>
<organism evidence="2 3">
    <name type="scientific">Streptomyces cremeus</name>
    <dbReference type="NCBI Taxonomy" id="66881"/>
    <lineage>
        <taxon>Bacteria</taxon>
        <taxon>Bacillati</taxon>
        <taxon>Actinomycetota</taxon>
        <taxon>Actinomycetes</taxon>
        <taxon>Kitasatosporales</taxon>
        <taxon>Streptomycetaceae</taxon>
        <taxon>Streptomyces</taxon>
    </lineage>
</organism>
<keyword evidence="1" id="KW-0812">Transmembrane</keyword>
<dbReference type="Proteomes" id="UP001589718">
    <property type="component" value="Unassembled WGS sequence"/>
</dbReference>
<proteinExistence type="predicted"/>
<gene>
    <name evidence="2" type="ORF">ACFFTU_16615</name>
</gene>
<sequence length="250" mass="27076">MKRQRKQLYVEALIRADPELLWERTQEPAQHQRWDLRFGEIDHLPCAGAGEPQRFRYATRVLPFLVIAGTGVSAGEKRRPDGTRTSALRFASAHPLSLLAEGSGYWRYVPTGDGVRFLTGYDYTPRWGRFGAVADRLVFRPLMGWATAWSFDRLRLWLERGTGPGRLLARALGEAAVRAVAAAGAVALAVDAAGHSDDAVAGAVPVLAAALLAAAVLLPPLPGTPAARRCRRAPLAPVRTPAVLTALEQS</sequence>
<evidence type="ECO:0000313" key="3">
    <source>
        <dbReference type="Proteomes" id="UP001589718"/>
    </source>
</evidence>